<dbReference type="Gene3D" id="1.10.132.90">
    <property type="match status" value="1"/>
</dbReference>
<dbReference type="RefSeq" id="WP_148814410.1">
    <property type="nucleotide sequence ID" value="NZ_CP043046.1"/>
</dbReference>
<evidence type="ECO:0000256" key="1">
    <source>
        <dbReference type="SAM" id="MobiDB-lite"/>
    </source>
</evidence>
<feature type="domain" description="DUF5610" evidence="2">
    <location>
        <begin position="62"/>
        <end position="180"/>
    </location>
</feature>
<organism evidence="3 4">
    <name type="scientific">Pigmentiphaga aceris</name>
    <dbReference type="NCBI Taxonomy" id="1940612"/>
    <lineage>
        <taxon>Bacteria</taxon>
        <taxon>Pseudomonadati</taxon>
        <taxon>Pseudomonadota</taxon>
        <taxon>Betaproteobacteria</taxon>
        <taxon>Burkholderiales</taxon>
        <taxon>Alcaligenaceae</taxon>
        <taxon>Pigmentiphaga</taxon>
    </lineage>
</organism>
<protein>
    <recommendedName>
        <fullName evidence="2">DUF5610 domain-containing protein</fullName>
    </recommendedName>
</protein>
<feature type="region of interest" description="Disordered" evidence="1">
    <location>
        <begin position="186"/>
        <end position="215"/>
    </location>
</feature>
<evidence type="ECO:0000313" key="4">
    <source>
        <dbReference type="Proteomes" id="UP000325161"/>
    </source>
</evidence>
<evidence type="ECO:0000259" key="2">
    <source>
        <dbReference type="Pfam" id="PF18433"/>
    </source>
</evidence>
<dbReference type="Proteomes" id="UP000325161">
    <property type="component" value="Chromosome"/>
</dbReference>
<feature type="region of interest" description="Disordered" evidence="1">
    <location>
        <begin position="1"/>
        <end position="37"/>
    </location>
</feature>
<dbReference type="KEGG" id="pacr:FXN63_09400"/>
<dbReference type="InterPro" id="IPR041651">
    <property type="entry name" value="DUF5610"/>
</dbReference>
<name>A0A5C0B078_9BURK</name>
<dbReference type="AlphaFoldDB" id="A0A5C0B078"/>
<gene>
    <name evidence="3" type="ORF">FXN63_09400</name>
</gene>
<reference evidence="3 4" key="1">
    <citation type="submission" date="2019-08" db="EMBL/GenBank/DDBJ databases">
        <title>Amphibian skin-associated Pigmentiphaga: genome sequence and occurrence across geography and hosts.</title>
        <authorList>
            <person name="Bletz M.C."/>
            <person name="Bunk B."/>
            <person name="Sproeer C."/>
            <person name="Biwer P."/>
            <person name="Reiter S."/>
            <person name="Rabemananjara F.C.E."/>
            <person name="Schulz S."/>
            <person name="Overmann J."/>
            <person name="Vences M."/>
        </authorList>
    </citation>
    <scope>NUCLEOTIDE SEQUENCE [LARGE SCALE GENOMIC DNA]</scope>
    <source>
        <strain evidence="3 4">Mada1488</strain>
    </source>
</reference>
<proteinExistence type="predicted"/>
<sequence>MAIQTSNIANSNTSSTTHPDATSASASAKPAPTATEAMARNKAQVNTQIVQASLTVSISAGNESQQLVLRNVVDKLNELLDDGSGIPALQTASQQDNSPEGTAGRIVSLATGFYEAFAKKHPNADESETAAAFMETIRSGIEQGFKDARGILEGLSALQGDVASNVDKTYELVMKGLDEFMAKFQPKESTEAGAQAGTPTEAKAGVQSDSTKPAA</sequence>
<dbReference type="OrthoDB" id="7366224at2"/>
<dbReference type="EMBL" id="CP043046">
    <property type="protein sequence ID" value="QEI06027.1"/>
    <property type="molecule type" value="Genomic_DNA"/>
</dbReference>
<evidence type="ECO:0000313" key="3">
    <source>
        <dbReference type="EMBL" id="QEI06027.1"/>
    </source>
</evidence>
<accession>A0A5C0B078</accession>
<keyword evidence="4" id="KW-1185">Reference proteome</keyword>
<dbReference type="Pfam" id="PF18433">
    <property type="entry name" value="DUF5610"/>
    <property type="match status" value="1"/>
</dbReference>